<dbReference type="EMBL" id="JACRWC010000058">
    <property type="protein sequence ID" value="MBC5999296.1"/>
    <property type="molecule type" value="Genomic_DNA"/>
</dbReference>
<dbReference type="InterPro" id="IPR036390">
    <property type="entry name" value="WH_DNA-bd_sf"/>
</dbReference>
<feature type="domain" description="Cyclic nucleotide-binding" evidence="4">
    <location>
        <begin position="13"/>
        <end position="136"/>
    </location>
</feature>
<keyword evidence="1" id="KW-0805">Transcription regulation</keyword>
<dbReference type="RefSeq" id="WP_249286750.1">
    <property type="nucleotide sequence ID" value="NZ_JACRWC010000058.1"/>
</dbReference>
<dbReference type="Pfam" id="PF00027">
    <property type="entry name" value="cNMP_binding"/>
    <property type="match status" value="1"/>
</dbReference>
<dbReference type="SUPFAM" id="SSF51206">
    <property type="entry name" value="cAMP-binding domain-like"/>
    <property type="match status" value="1"/>
</dbReference>
<dbReference type="Proteomes" id="UP000644115">
    <property type="component" value="Unassembled WGS sequence"/>
</dbReference>
<organism evidence="5 6">
    <name type="scientific">Lentihominibacter faecis</name>
    <dbReference type="NCBI Taxonomy" id="2764712"/>
    <lineage>
        <taxon>Bacteria</taxon>
        <taxon>Bacillati</taxon>
        <taxon>Bacillota</taxon>
        <taxon>Clostridia</taxon>
        <taxon>Peptostreptococcales</taxon>
        <taxon>Anaerovoracaceae</taxon>
        <taxon>Lentihominibacter</taxon>
    </lineage>
</organism>
<dbReference type="InterPro" id="IPR018490">
    <property type="entry name" value="cNMP-bd_dom_sf"/>
</dbReference>
<dbReference type="CDD" id="cd00038">
    <property type="entry name" value="CAP_ED"/>
    <property type="match status" value="1"/>
</dbReference>
<accession>A0A923NDU2</accession>
<keyword evidence="3" id="KW-0804">Transcription</keyword>
<evidence type="ECO:0000256" key="1">
    <source>
        <dbReference type="ARBA" id="ARBA00023015"/>
    </source>
</evidence>
<dbReference type="Gene3D" id="2.60.120.10">
    <property type="entry name" value="Jelly Rolls"/>
    <property type="match status" value="1"/>
</dbReference>
<evidence type="ECO:0000313" key="6">
    <source>
        <dbReference type="Proteomes" id="UP000644115"/>
    </source>
</evidence>
<keyword evidence="6" id="KW-1185">Reference proteome</keyword>
<gene>
    <name evidence="5" type="ORF">H8876_04720</name>
</gene>
<keyword evidence="2" id="KW-0238">DNA-binding</keyword>
<dbReference type="GO" id="GO:0006355">
    <property type="term" value="P:regulation of DNA-templated transcription"/>
    <property type="evidence" value="ECO:0007669"/>
    <property type="project" value="InterPro"/>
</dbReference>
<dbReference type="InterPro" id="IPR000595">
    <property type="entry name" value="cNMP-bd_dom"/>
</dbReference>
<evidence type="ECO:0000256" key="2">
    <source>
        <dbReference type="ARBA" id="ARBA00023125"/>
    </source>
</evidence>
<evidence type="ECO:0000256" key="3">
    <source>
        <dbReference type="ARBA" id="ARBA00023163"/>
    </source>
</evidence>
<reference evidence="5" key="1">
    <citation type="submission" date="2020-08" db="EMBL/GenBank/DDBJ databases">
        <authorList>
            <person name="Liu C."/>
            <person name="Sun Q."/>
        </authorList>
    </citation>
    <scope>NUCLEOTIDE SEQUENCE</scope>
    <source>
        <strain evidence="5">BX16</strain>
    </source>
</reference>
<name>A0A923NDU2_9FIRM</name>
<sequence length="224" mass="25675">MKNYMGLLRRAKIFRGMEEKNILSMLDCLAAVKKRFTRGEFLYRAGEPAGMAALVLDGMFHIDREDYWGNNSILADVSAGELLGEVYSFLDDEPVRINAVAVKDSTVLLLDVKKIFQVCSTVCPYHARLIRNFAYVLAVKNRELTRKLEHMSQRTTRDKLLSYLSDQSLKQDSSCFEIPFNRQQLADFLAVDRSAMSKELGKLRDEGILEFNKNHFELKQGGEY</sequence>
<dbReference type="PROSITE" id="PS50042">
    <property type="entry name" value="CNMP_BINDING_3"/>
    <property type="match status" value="1"/>
</dbReference>
<proteinExistence type="predicted"/>
<dbReference type="AlphaFoldDB" id="A0A923NDU2"/>
<dbReference type="SUPFAM" id="SSF46785">
    <property type="entry name" value="Winged helix' DNA-binding domain"/>
    <property type="match status" value="1"/>
</dbReference>
<protein>
    <submittedName>
        <fullName evidence="5">Crp/Fnr family transcriptional regulator</fullName>
    </submittedName>
</protein>
<evidence type="ECO:0000259" key="4">
    <source>
        <dbReference type="PROSITE" id="PS50042"/>
    </source>
</evidence>
<comment type="caution">
    <text evidence="5">The sequence shown here is derived from an EMBL/GenBank/DDBJ whole genome shotgun (WGS) entry which is preliminary data.</text>
</comment>
<evidence type="ECO:0000313" key="5">
    <source>
        <dbReference type="EMBL" id="MBC5999296.1"/>
    </source>
</evidence>
<dbReference type="InterPro" id="IPR014710">
    <property type="entry name" value="RmlC-like_jellyroll"/>
</dbReference>
<dbReference type="Pfam" id="PF13545">
    <property type="entry name" value="HTH_Crp_2"/>
    <property type="match status" value="1"/>
</dbReference>
<dbReference type="InterPro" id="IPR012318">
    <property type="entry name" value="HTH_CRP"/>
</dbReference>
<dbReference type="GO" id="GO:0003677">
    <property type="term" value="F:DNA binding"/>
    <property type="evidence" value="ECO:0007669"/>
    <property type="project" value="UniProtKB-KW"/>
</dbReference>